<protein>
    <submittedName>
        <fullName evidence="2">F-box domain-containing protein</fullName>
    </submittedName>
</protein>
<organism evidence="1 2">
    <name type="scientific">Steinernema glaseri</name>
    <dbReference type="NCBI Taxonomy" id="37863"/>
    <lineage>
        <taxon>Eukaryota</taxon>
        <taxon>Metazoa</taxon>
        <taxon>Ecdysozoa</taxon>
        <taxon>Nematoda</taxon>
        <taxon>Chromadorea</taxon>
        <taxon>Rhabditida</taxon>
        <taxon>Tylenchina</taxon>
        <taxon>Panagrolaimomorpha</taxon>
        <taxon>Strongyloidoidea</taxon>
        <taxon>Steinernematidae</taxon>
        <taxon>Steinernema</taxon>
    </lineage>
</organism>
<dbReference type="WBParaSite" id="L893_g22142.t1">
    <property type="protein sequence ID" value="L893_g22142.t1"/>
    <property type="gene ID" value="L893_g22142"/>
</dbReference>
<evidence type="ECO:0000313" key="1">
    <source>
        <dbReference type="Proteomes" id="UP000095287"/>
    </source>
</evidence>
<name>A0A1I7Z2C6_9BILA</name>
<evidence type="ECO:0000313" key="2">
    <source>
        <dbReference type="WBParaSite" id="L893_g22142.t1"/>
    </source>
</evidence>
<reference evidence="2" key="1">
    <citation type="submission" date="2016-11" db="UniProtKB">
        <authorList>
            <consortium name="WormBaseParasite"/>
        </authorList>
    </citation>
    <scope>IDENTIFICATION</scope>
</reference>
<sequence length="321" mass="37604">MDAVPFLFVDRVLELAVFDRNLLEGEQLDSVLWSETTTMIKKSWMRYEMRLWIISPDEVYYDIASCGDLNRTTYTRVSMEYPFFPGRYSDISLVSSCHTSDNPYKRKMRIDELATHLRAVFKVCPLRTIRWHRPKEDSHWLVAILPSLPPSVRVVIASNETPHLLKLLTEGLNRHQLHSVELQGLWSRDVRPLLIEHCAPPGLQRVNWPPCRDFDEFVESATMLMELWKRDRSPINAHFSRITFPNRLPTEQISALWPEKYPLKLAIGLSQEIHLRRLPSENFFSTIQVTNCVTIVDLVGNDCRNVHKYLEYFLPQVKRAE</sequence>
<proteinExistence type="predicted"/>
<dbReference type="AlphaFoldDB" id="A0A1I7Z2C6"/>
<keyword evidence="1" id="KW-1185">Reference proteome</keyword>
<accession>A0A1I7Z2C6</accession>
<dbReference type="Proteomes" id="UP000095287">
    <property type="component" value="Unplaced"/>
</dbReference>